<comment type="subcellular location">
    <subcellularLocation>
        <location evidence="3">Cytoplasm</location>
    </subcellularLocation>
</comment>
<keyword evidence="10" id="KW-0398">Inositol biosynthesis</keyword>
<evidence type="ECO:0000256" key="4">
    <source>
        <dbReference type="ARBA" id="ARBA00005117"/>
    </source>
</evidence>
<dbReference type="UniPathway" id="UPA00823">
    <property type="reaction ID" value="UER00787"/>
</dbReference>
<evidence type="ECO:0000256" key="1">
    <source>
        <dbReference type="ARBA" id="ARBA00000113"/>
    </source>
</evidence>
<dbReference type="EC" id="5.5.1.4" evidence="7"/>
<comment type="function">
    <text evidence="16">Key enzyme in myo-inositol biosynthesis pathway that catalyzes the conversion of glucose 6-phosphate to 1-myo-inositol 1-phosphate in a NAD-dependent manner. Rate-limiting enzyme in the synthesis of all inositol-containing compounds.</text>
</comment>
<dbReference type="GO" id="GO:0006021">
    <property type="term" value="P:inositol biosynthetic process"/>
    <property type="evidence" value="ECO:0007669"/>
    <property type="project" value="UniProtKB-UniPathway"/>
</dbReference>
<sequence length="879" mass="98830">MSSKFYVESEKVQYNETKQTILSTYEYQSSHVETDGERFRVKPVNTNLTFRTSARVPRVGVMLVGWGGNNGSTITASVLANKLGISWRTKDGVKTANYFGSITQSSTTSLGIGPDGKDVYVPLKDLLPMLSPNDMEFDGWDISSVNIADACSRAKVLDISIQDQLRPYLEKLKPRPSIYCPDFIAANQSDRADNVLSGTKWEMVTKIREDIKDFKQKKNLDKVIILWTANTERFCDVAAGLNDTADNLLESIKRNEAEVSSSTLFAVASILEGCTYINGSPQNTFVPGCIELAERHGVFLGGDDFKSGQTKIKSVLVDFLVSAGLKPTSIVSYNHLGNNDGKNLSAPKQFRSKEISKSNVVDDMVESNDVLYSPNEKPDHTVVIKYVPYVADSKRAMDEYTSEIFMGGHNTIVLHNTCEDSLLAAPLIIDLVIIAELCERIQVKTIDGDYEQFHSVLSILSYLLKAPMVPPGTPVVNALFRQRACIENIFRMCSVLTETSVHLGRLKVTFKLKERKKPSSKSPKKTTPTSIQKENTRHLKSVSRFAHTHLINNDNKDTVLLEKPSLSKKWEKVGTISQAPPTAPPTTDKALPVFGERSKQMVEKLLERAKALQESMIRELDKENNQNNIIEKEGSEDIQNVDEKIFDNIDLTLPISPSSVTSFEEHQKVGLLKLTRDEIEREKEEELILLEPHPHESHDHKTISHDPLPNQQLQDQEIKNLHHKKLMTNKDDHHDTSQSREERSHHFTKSGGEGIPLLYHLLLEIDEGTSLFLSSQPDTLPNVYLVCKLYSMRVPLTTGVSWRTRKPQFNIKQVIPLVLRDHSHIKGQYFIIEVWHHQRMDLPAGELEDELLGLVKVSLDIAGDALESLNNQNNELDCV</sequence>
<feature type="compositionally biased region" description="Basic and acidic residues" evidence="19">
    <location>
        <begin position="728"/>
        <end position="745"/>
    </location>
</feature>
<evidence type="ECO:0000256" key="2">
    <source>
        <dbReference type="ARBA" id="ARBA00001911"/>
    </source>
</evidence>
<comment type="subunit">
    <text evidence="6">Homotetramer.</text>
</comment>
<comment type="catalytic activity">
    <reaction evidence="1">
        <text>D-glucose 6-phosphate = 1D-myo-inositol 3-phosphate</text>
        <dbReference type="Rhea" id="RHEA:10716"/>
        <dbReference type="ChEBI" id="CHEBI:58401"/>
        <dbReference type="ChEBI" id="CHEBI:61548"/>
        <dbReference type="EC" id="5.5.1.4"/>
    </reaction>
</comment>
<dbReference type="SUPFAM" id="SSF55347">
    <property type="entry name" value="Glyceraldehyde-3-phosphate dehydrogenase-like, C-terminal domain"/>
    <property type="match status" value="1"/>
</dbReference>
<evidence type="ECO:0000256" key="15">
    <source>
        <dbReference type="ARBA" id="ARBA00023264"/>
    </source>
</evidence>
<evidence type="ECO:0000313" key="21">
    <source>
        <dbReference type="EnsemblMetazoa" id="Aqu2.1.39717_001"/>
    </source>
</evidence>
<evidence type="ECO:0000256" key="6">
    <source>
        <dbReference type="ARBA" id="ARBA00011881"/>
    </source>
</evidence>
<organism evidence="21">
    <name type="scientific">Amphimedon queenslandica</name>
    <name type="common">Sponge</name>
    <dbReference type="NCBI Taxonomy" id="400682"/>
    <lineage>
        <taxon>Eukaryota</taxon>
        <taxon>Metazoa</taxon>
        <taxon>Porifera</taxon>
        <taxon>Demospongiae</taxon>
        <taxon>Heteroscleromorpha</taxon>
        <taxon>Haplosclerida</taxon>
        <taxon>Niphatidae</taxon>
        <taxon>Amphimedon</taxon>
    </lineage>
</organism>
<name>A0A1X7VJS9_AMPQE</name>
<evidence type="ECO:0000259" key="20">
    <source>
        <dbReference type="PROSITE" id="PS50004"/>
    </source>
</evidence>
<feature type="region of interest" description="Disordered" evidence="19">
    <location>
        <begin position="514"/>
        <end position="537"/>
    </location>
</feature>
<evidence type="ECO:0000256" key="10">
    <source>
        <dbReference type="ARBA" id="ARBA00022550"/>
    </source>
</evidence>
<dbReference type="FunFam" id="3.30.360.10:FF:000055">
    <property type="entry name" value="Putative myo-inositol-1-phosphate synthase"/>
    <property type="match status" value="1"/>
</dbReference>
<evidence type="ECO:0000256" key="7">
    <source>
        <dbReference type="ARBA" id="ARBA00012125"/>
    </source>
</evidence>
<dbReference type="OrthoDB" id="2887at2759"/>
<comment type="pathway">
    <text evidence="4">Polyol metabolism; myo-inositol biosynthesis; myo-inositol from D-glucose 6-phosphate: step 1/2.</text>
</comment>
<comment type="cofactor">
    <cofactor evidence="2">
        <name>NAD(+)</name>
        <dbReference type="ChEBI" id="CHEBI:57540"/>
    </cofactor>
</comment>
<dbReference type="STRING" id="400682.A0A1X7VJS9"/>
<dbReference type="InterPro" id="IPR035892">
    <property type="entry name" value="C2_domain_sf"/>
</dbReference>
<keyword evidence="9" id="KW-0444">Lipid biosynthesis</keyword>
<dbReference type="InterPro" id="IPR002587">
    <property type="entry name" value="Myo-inos-1-P_Synthase"/>
</dbReference>
<dbReference type="Pfam" id="PF07994">
    <property type="entry name" value="NAD_binding_5"/>
    <property type="match status" value="1"/>
</dbReference>
<dbReference type="PANTHER" id="PTHR11510">
    <property type="entry name" value="MYO-INOSITOL-1 PHOSPHATE SYNTHASE"/>
    <property type="match status" value="1"/>
</dbReference>
<evidence type="ECO:0000256" key="13">
    <source>
        <dbReference type="ARBA" id="ARBA00023209"/>
    </source>
</evidence>
<dbReference type="SUPFAM" id="SSF51735">
    <property type="entry name" value="NAD(P)-binding Rossmann-fold domains"/>
    <property type="match status" value="1"/>
</dbReference>
<dbReference type="Gene3D" id="3.40.50.720">
    <property type="entry name" value="NAD(P)-binding Rossmann-like Domain"/>
    <property type="match status" value="2"/>
</dbReference>
<keyword evidence="18" id="KW-0175">Coiled coil</keyword>
<keyword evidence="12" id="KW-0443">Lipid metabolism</keyword>
<feature type="coiled-coil region" evidence="18">
    <location>
        <begin position="602"/>
        <end position="633"/>
    </location>
</feature>
<accession>A0A1X7VJS9</accession>
<evidence type="ECO:0000256" key="9">
    <source>
        <dbReference type="ARBA" id="ARBA00022516"/>
    </source>
</evidence>
<dbReference type="InterPro" id="IPR000008">
    <property type="entry name" value="C2_dom"/>
</dbReference>
<keyword evidence="11" id="KW-0520">NAD</keyword>
<feature type="compositionally biased region" description="Basic residues" evidence="19">
    <location>
        <begin position="514"/>
        <end position="524"/>
    </location>
</feature>
<dbReference type="GO" id="GO:0005737">
    <property type="term" value="C:cytoplasm"/>
    <property type="evidence" value="ECO:0007669"/>
    <property type="project" value="UniProtKB-SubCell"/>
</dbReference>
<evidence type="ECO:0000256" key="5">
    <source>
        <dbReference type="ARBA" id="ARBA00010813"/>
    </source>
</evidence>
<dbReference type="FunFam" id="3.40.50.720:FF:000334">
    <property type="entry name" value="Inositol-3-phosphate synthase"/>
    <property type="match status" value="1"/>
</dbReference>
<dbReference type="InterPro" id="IPR036291">
    <property type="entry name" value="NAD(P)-bd_dom_sf"/>
</dbReference>
<keyword evidence="15" id="KW-1208">Phospholipid metabolism</keyword>
<comment type="similarity">
    <text evidence="5">Belongs to the myo-inositol 1-phosphate synthase family.</text>
</comment>
<evidence type="ECO:0000256" key="8">
    <source>
        <dbReference type="ARBA" id="ARBA00022490"/>
    </source>
</evidence>
<dbReference type="PROSITE" id="PS50004">
    <property type="entry name" value="C2"/>
    <property type="match status" value="1"/>
</dbReference>
<feature type="domain" description="C2" evidence="20">
    <location>
        <begin position="737"/>
        <end position="879"/>
    </location>
</feature>
<evidence type="ECO:0000256" key="12">
    <source>
        <dbReference type="ARBA" id="ARBA00023098"/>
    </source>
</evidence>
<feature type="region of interest" description="Disordered" evidence="19">
    <location>
        <begin position="728"/>
        <end position="751"/>
    </location>
</feature>
<dbReference type="EnsemblMetazoa" id="Aqu2.1.39717_001">
    <property type="protein sequence ID" value="Aqu2.1.39717_001"/>
    <property type="gene ID" value="Aqu2.1.39717"/>
</dbReference>
<evidence type="ECO:0000256" key="16">
    <source>
        <dbReference type="ARBA" id="ARBA00025559"/>
    </source>
</evidence>
<dbReference type="InterPro" id="IPR013021">
    <property type="entry name" value="Myo-inos-1-P_Synthase_GAPDH"/>
</dbReference>
<evidence type="ECO:0000256" key="14">
    <source>
        <dbReference type="ARBA" id="ARBA00023235"/>
    </source>
</evidence>
<dbReference type="GO" id="GO:0004512">
    <property type="term" value="F:inositol-3-phosphate synthase activity"/>
    <property type="evidence" value="ECO:0007669"/>
    <property type="project" value="UniProtKB-EC"/>
</dbReference>
<dbReference type="AlphaFoldDB" id="A0A1X7VJS9"/>
<dbReference type="InParanoid" id="A0A1X7VJS9"/>
<keyword evidence="8" id="KW-0963">Cytoplasm</keyword>
<evidence type="ECO:0000256" key="18">
    <source>
        <dbReference type="SAM" id="Coils"/>
    </source>
</evidence>
<evidence type="ECO:0000256" key="11">
    <source>
        <dbReference type="ARBA" id="ARBA00023027"/>
    </source>
</evidence>
<reference evidence="21" key="1">
    <citation type="submission" date="2017-05" db="UniProtKB">
        <authorList>
            <consortium name="EnsemblMetazoa"/>
        </authorList>
    </citation>
    <scope>IDENTIFICATION</scope>
</reference>
<dbReference type="Pfam" id="PF01658">
    <property type="entry name" value="Inos-1-P_synth"/>
    <property type="match status" value="1"/>
</dbReference>
<evidence type="ECO:0000256" key="3">
    <source>
        <dbReference type="ARBA" id="ARBA00004496"/>
    </source>
</evidence>
<evidence type="ECO:0000256" key="17">
    <source>
        <dbReference type="ARBA" id="ARBA00070063"/>
    </source>
</evidence>
<keyword evidence="13" id="KW-0594">Phospholipid biosynthesis</keyword>
<dbReference type="GO" id="GO:0008654">
    <property type="term" value="P:phospholipid biosynthetic process"/>
    <property type="evidence" value="ECO:0007669"/>
    <property type="project" value="UniProtKB-KW"/>
</dbReference>
<evidence type="ECO:0000256" key="19">
    <source>
        <dbReference type="SAM" id="MobiDB-lite"/>
    </source>
</evidence>
<dbReference type="SUPFAM" id="SSF49562">
    <property type="entry name" value="C2 domain (Calcium/lipid-binding domain, CaLB)"/>
    <property type="match status" value="1"/>
</dbReference>
<dbReference type="FunFam" id="3.40.50.720:FF:000069">
    <property type="entry name" value="Inositol-3-phosphate synthase 1"/>
    <property type="match status" value="1"/>
</dbReference>
<protein>
    <recommendedName>
        <fullName evidence="17">Inositol-3-phosphate synthase</fullName>
        <ecNumber evidence="7">5.5.1.4</ecNumber>
    </recommendedName>
</protein>
<proteinExistence type="inferred from homology"/>
<keyword evidence="14" id="KW-0413">Isomerase</keyword>